<evidence type="ECO:0000313" key="1">
    <source>
        <dbReference type="EMBL" id="MQU08615.1"/>
    </source>
</evidence>
<dbReference type="EMBL" id="WIVU01000068">
    <property type="protein sequence ID" value="MQU08615.1"/>
    <property type="molecule type" value="Genomic_DNA"/>
</dbReference>
<sequence>MNLEKYTLGQYVEGGRLWPHVDCYGLVLEVRRDLGLPDWPEWSQMRKADGGLVRACKEMIQTQLTLCEQDHGVAAVAYRGSVQDHIGVVVRINGLLEVLEINQGRNVSFTPLRRFERRFFSVEYYR</sequence>
<reference evidence="1 2" key="1">
    <citation type="submission" date="2019-10" db="EMBL/GenBank/DDBJ databases">
        <title>Evaluation of single-gene subtyping targets for Pseudomonas.</title>
        <authorList>
            <person name="Reichler S.J."/>
            <person name="Orsi R.H."/>
            <person name="Wiedmann M."/>
            <person name="Martin N.H."/>
            <person name="Murphy S.I."/>
        </authorList>
    </citation>
    <scope>NUCLEOTIDE SEQUENCE [LARGE SCALE GENOMIC DNA]</scope>
    <source>
        <strain evidence="1 2">FSL R10-1637</strain>
    </source>
</reference>
<dbReference type="RefSeq" id="WP_153375434.1">
    <property type="nucleotide sequence ID" value="NZ_WIVU01000068.1"/>
</dbReference>
<comment type="caution">
    <text evidence="1">The sequence shown here is derived from an EMBL/GenBank/DDBJ whole genome shotgun (WGS) entry which is preliminary data.</text>
</comment>
<accession>A0A6L5I1W6</accession>
<evidence type="ECO:0000313" key="2">
    <source>
        <dbReference type="Proteomes" id="UP000478064"/>
    </source>
</evidence>
<dbReference type="Proteomes" id="UP000478064">
    <property type="component" value="Unassembled WGS sequence"/>
</dbReference>
<gene>
    <name evidence="1" type="ORF">GHO27_23425</name>
</gene>
<proteinExistence type="predicted"/>
<organism evidence="1 2">
    <name type="scientific">Pseudomonas helleri</name>
    <dbReference type="NCBI Taxonomy" id="1608996"/>
    <lineage>
        <taxon>Bacteria</taxon>
        <taxon>Pseudomonadati</taxon>
        <taxon>Pseudomonadota</taxon>
        <taxon>Gammaproteobacteria</taxon>
        <taxon>Pseudomonadales</taxon>
        <taxon>Pseudomonadaceae</taxon>
        <taxon>Pseudomonas</taxon>
    </lineage>
</organism>
<protein>
    <submittedName>
        <fullName evidence="1">Nitrite transporter</fullName>
    </submittedName>
</protein>
<name>A0A6L5I1W6_9PSED</name>
<dbReference type="AlphaFoldDB" id="A0A6L5I1W6"/>